<keyword evidence="6 11" id="KW-0547">Nucleotide-binding</keyword>
<dbReference type="GO" id="GO:0005524">
    <property type="term" value="F:ATP binding"/>
    <property type="evidence" value="ECO:0007669"/>
    <property type="project" value="UniProtKB-UniRule"/>
</dbReference>
<dbReference type="Proteomes" id="UP000614601">
    <property type="component" value="Unassembled WGS sequence"/>
</dbReference>
<evidence type="ECO:0000256" key="1">
    <source>
        <dbReference type="ARBA" id="ARBA00001946"/>
    </source>
</evidence>
<comment type="catalytic activity">
    <reaction evidence="9">
        <text>L-threonyl-[protein] + ATP = O-phospho-L-threonyl-[protein] + ADP + H(+)</text>
        <dbReference type="Rhea" id="RHEA:46608"/>
        <dbReference type="Rhea" id="RHEA-COMP:11060"/>
        <dbReference type="Rhea" id="RHEA-COMP:11605"/>
        <dbReference type="ChEBI" id="CHEBI:15378"/>
        <dbReference type="ChEBI" id="CHEBI:30013"/>
        <dbReference type="ChEBI" id="CHEBI:30616"/>
        <dbReference type="ChEBI" id="CHEBI:61977"/>
        <dbReference type="ChEBI" id="CHEBI:456216"/>
        <dbReference type="EC" id="2.7.11.1"/>
    </reaction>
</comment>
<accession>A0A811KQV4</accession>
<evidence type="ECO:0000256" key="8">
    <source>
        <dbReference type="ARBA" id="ARBA00022840"/>
    </source>
</evidence>
<keyword evidence="8 11" id="KW-0067">ATP-binding</keyword>
<dbReference type="Pfam" id="PF00069">
    <property type="entry name" value="Pkinase"/>
    <property type="match status" value="1"/>
</dbReference>
<evidence type="ECO:0000313" key="14">
    <source>
        <dbReference type="EMBL" id="CAD5218884.1"/>
    </source>
</evidence>
<dbReference type="Proteomes" id="UP000783686">
    <property type="component" value="Unassembled WGS sequence"/>
</dbReference>
<evidence type="ECO:0000256" key="5">
    <source>
        <dbReference type="ARBA" id="ARBA00022679"/>
    </source>
</evidence>
<keyword evidence="4 12" id="KW-0723">Serine/threonine-protein kinase</keyword>
<comment type="catalytic activity">
    <reaction evidence="10">
        <text>L-seryl-[protein] + ATP = O-phospho-L-seryl-[protein] + ADP + H(+)</text>
        <dbReference type="Rhea" id="RHEA:17989"/>
        <dbReference type="Rhea" id="RHEA-COMP:9863"/>
        <dbReference type="Rhea" id="RHEA-COMP:11604"/>
        <dbReference type="ChEBI" id="CHEBI:15378"/>
        <dbReference type="ChEBI" id="CHEBI:29999"/>
        <dbReference type="ChEBI" id="CHEBI:30616"/>
        <dbReference type="ChEBI" id="CHEBI:83421"/>
        <dbReference type="ChEBI" id="CHEBI:456216"/>
        <dbReference type="EC" id="2.7.11.1"/>
    </reaction>
</comment>
<evidence type="ECO:0000256" key="10">
    <source>
        <dbReference type="ARBA" id="ARBA00048679"/>
    </source>
</evidence>
<evidence type="ECO:0000256" key="9">
    <source>
        <dbReference type="ARBA" id="ARBA00047899"/>
    </source>
</evidence>
<feature type="binding site" evidence="11">
    <location>
        <position position="52"/>
    </location>
    <ligand>
        <name>ATP</name>
        <dbReference type="ChEBI" id="CHEBI:30616"/>
    </ligand>
</feature>
<dbReference type="GO" id="GO:0004674">
    <property type="term" value="F:protein serine/threonine kinase activity"/>
    <property type="evidence" value="ECO:0007669"/>
    <property type="project" value="UniProtKB-KW"/>
</dbReference>
<comment type="caution">
    <text evidence="14">The sequence shown here is derived from an EMBL/GenBank/DDBJ whole genome shotgun (WGS) entry which is preliminary data.</text>
</comment>
<dbReference type="EMBL" id="CAJFDH010000004">
    <property type="protein sequence ID" value="CAD5218884.1"/>
    <property type="molecule type" value="Genomic_DNA"/>
</dbReference>
<dbReference type="Gene3D" id="1.10.510.10">
    <property type="entry name" value="Transferase(Phosphotransferase) domain 1"/>
    <property type="match status" value="1"/>
</dbReference>
<dbReference type="EC" id="2.7.11.1" evidence="3"/>
<name>A0A811KQV4_9BILA</name>
<dbReference type="InterPro" id="IPR001245">
    <property type="entry name" value="Ser-Thr/Tyr_kinase_cat_dom"/>
</dbReference>
<evidence type="ECO:0000256" key="7">
    <source>
        <dbReference type="ARBA" id="ARBA00022777"/>
    </source>
</evidence>
<evidence type="ECO:0000256" key="11">
    <source>
        <dbReference type="PROSITE-ProRule" id="PRU10141"/>
    </source>
</evidence>
<evidence type="ECO:0000256" key="6">
    <source>
        <dbReference type="ARBA" id="ARBA00022741"/>
    </source>
</evidence>
<dbReference type="PIRSF" id="PIRSF000654">
    <property type="entry name" value="Integrin-linked_kinase"/>
    <property type="match status" value="1"/>
</dbReference>
<dbReference type="PROSITE" id="PS50011">
    <property type="entry name" value="PROTEIN_KINASE_DOM"/>
    <property type="match status" value="1"/>
</dbReference>
<proteinExistence type="inferred from homology"/>
<dbReference type="InterPro" id="IPR011009">
    <property type="entry name" value="Kinase-like_dom_sf"/>
</dbReference>
<dbReference type="GO" id="GO:0006950">
    <property type="term" value="P:response to stress"/>
    <property type="evidence" value="ECO:0007669"/>
    <property type="project" value="UniProtKB-ARBA"/>
</dbReference>
<dbReference type="OrthoDB" id="248923at2759"/>
<evidence type="ECO:0000256" key="2">
    <source>
        <dbReference type="ARBA" id="ARBA00010886"/>
    </source>
</evidence>
<dbReference type="FunFam" id="1.10.510.10:FF:000571">
    <property type="entry name" value="Maternal embryonic leucine zipper kinase"/>
    <property type="match status" value="1"/>
</dbReference>
<dbReference type="PANTHER" id="PTHR44899">
    <property type="entry name" value="CAMK FAMILY PROTEIN KINASE"/>
    <property type="match status" value="1"/>
</dbReference>
<evidence type="ECO:0000256" key="4">
    <source>
        <dbReference type="ARBA" id="ARBA00022527"/>
    </source>
</evidence>
<dbReference type="SUPFAM" id="SSF56112">
    <property type="entry name" value="Protein kinase-like (PK-like)"/>
    <property type="match status" value="1"/>
</dbReference>
<keyword evidence="7" id="KW-0418">Kinase</keyword>
<dbReference type="PROSITE" id="PS00107">
    <property type="entry name" value="PROTEIN_KINASE_ATP"/>
    <property type="match status" value="1"/>
</dbReference>
<sequence length="309" mass="35699">MSFGTSDRELYEEDGYPTLMSGYRIIEDLGEGCFAKVQLAEAIRSKKKVALKMVNLNNIEDKEVMACAQKEYELARRLLRHKNIVQTFTTFKNFESNTLVMVMEYMPCGDLEHYIHSEFLGENKLIPEFKVWYIFEQIAGGIEFMHEKKIIHRDLKPANCMIGDEFVVKVGDFGLSRMRSAATIEVKTVCGTPYYMSPERILQRGYTYASDVWSLGCLLYELATAVSPFFGERHNSYSLSKKVETADYPPVPEDCYSVMLNDLIKVCLTSEFEERPSSHIVHEYSKIMVNYFKKHCRERALSQSCNMED</sequence>
<gene>
    <name evidence="14" type="ORF">BOKJ2_LOCUS8094</name>
</gene>
<dbReference type="InterPro" id="IPR008271">
    <property type="entry name" value="Ser/Thr_kinase_AS"/>
</dbReference>
<comment type="similarity">
    <text evidence="2">Belongs to the protein kinase superfamily. NEK Ser/Thr protein kinase family. NIMA subfamily.</text>
</comment>
<evidence type="ECO:0000256" key="12">
    <source>
        <dbReference type="RuleBase" id="RU000304"/>
    </source>
</evidence>
<keyword evidence="5" id="KW-0808">Transferase</keyword>
<evidence type="ECO:0000256" key="3">
    <source>
        <dbReference type="ARBA" id="ARBA00012513"/>
    </source>
</evidence>
<dbReference type="PANTHER" id="PTHR44899:SF3">
    <property type="entry name" value="SERINE_THREONINE-PROTEIN KINASE NEK1"/>
    <property type="match status" value="1"/>
</dbReference>
<reference evidence="14" key="1">
    <citation type="submission" date="2020-09" db="EMBL/GenBank/DDBJ databases">
        <authorList>
            <person name="Kikuchi T."/>
        </authorList>
    </citation>
    <scope>NUCLEOTIDE SEQUENCE</scope>
    <source>
        <strain evidence="14">SH1</strain>
    </source>
</reference>
<dbReference type="InterPro" id="IPR000719">
    <property type="entry name" value="Prot_kinase_dom"/>
</dbReference>
<protein>
    <recommendedName>
        <fullName evidence="3">non-specific serine/threonine protein kinase</fullName>
        <ecNumber evidence="3">2.7.11.1</ecNumber>
    </recommendedName>
</protein>
<dbReference type="EMBL" id="CAJFCW020000004">
    <property type="protein sequence ID" value="CAG9112052.1"/>
    <property type="molecule type" value="Genomic_DNA"/>
</dbReference>
<feature type="domain" description="Protein kinase" evidence="13">
    <location>
        <begin position="23"/>
        <end position="285"/>
    </location>
</feature>
<dbReference type="InterPro" id="IPR051131">
    <property type="entry name" value="NEK_Ser/Thr_kinase_NIMA"/>
</dbReference>
<dbReference type="AlphaFoldDB" id="A0A811KQV4"/>
<comment type="cofactor">
    <cofactor evidence="1">
        <name>Mg(2+)</name>
        <dbReference type="ChEBI" id="CHEBI:18420"/>
    </cofactor>
</comment>
<dbReference type="InterPro" id="IPR017441">
    <property type="entry name" value="Protein_kinase_ATP_BS"/>
</dbReference>
<dbReference type="PROSITE" id="PS00108">
    <property type="entry name" value="PROTEIN_KINASE_ST"/>
    <property type="match status" value="1"/>
</dbReference>
<dbReference type="PRINTS" id="PR00109">
    <property type="entry name" value="TYRKINASE"/>
</dbReference>
<dbReference type="SMART" id="SM00220">
    <property type="entry name" value="S_TKc"/>
    <property type="match status" value="1"/>
</dbReference>
<evidence type="ECO:0000313" key="15">
    <source>
        <dbReference type="Proteomes" id="UP000614601"/>
    </source>
</evidence>
<organism evidence="14 15">
    <name type="scientific">Bursaphelenchus okinawaensis</name>
    <dbReference type="NCBI Taxonomy" id="465554"/>
    <lineage>
        <taxon>Eukaryota</taxon>
        <taxon>Metazoa</taxon>
        <taxon>Ecdysozoa</taxon>
        <taxon>Nematoda</taxon>
        <taxon>Chromadorea</taxon>
        <taxon>Rhabditida</taxon>
        <taxon>Tylenchina</taxon>
        <taxon>Tylenchomorpha</taxon>
        <taxon>Aphelenchoidea</taxon>
        <taxon>Aphelenchoididae</taxon>
        <taxon>Bursaphelenchus</taxon>
    </lineage>
</organism>
<evidence type="ECO:0000259" key="13">
    <source>
        <dbReference type="PROSITE" id="PS50011"/>
    </source>
</evidence>
<keyword evidence="15" id="KW-1185">Reference proteome</keyword>